<evidence type="ECO:0000259" key="2">
    <source>
        <dbReference type="Pfam" id="PF02557"/>
    </source>
</evidence>
<dbReference type="PANTHER" id="PTHR34385:SF1">
    <property type="entry name" value="PEPTIDOGLYCAN L-ALANYL-D-GLUTAMATE ENDOPEPTIDASE CWLK"/>
    <property type="match status" value="1"/>
</dbReference>
<dbReference type="GO" id="GO:0008233">
    <property type="term" value="F:peptidase activity"/>
    <property type="evidence" value="ECO:0007669"/>
    <property type="project" value="InterPro"/>
</dbReference>
<comment type="caution">
    <text evidence="3">The sequence shown here is derived from an EMBL/GenBank/DDBJ whole genome shotgun (WGS) entry which is preliminary data.</text>
</comment>
<organism evidence="3 4">
    <name type="scientific">Paractinoplanes toevensis</name>
    <dbReference type="NCBI Taxonomy" id="571911"/>
    <lineage>
        <taxon>Bacteria</taxon>
        <taxon>Bacillati</taxon>
        <taxon>Actinomycetota</taxon>
        <taxon>Actinomycetes</taxon>
        <taxon>Micromonosporales</taxon>
        <taxon>Micromonosporaceae</taxon>
        <taxon>Paractinoplanes</taxon>
    </lineage>
</organism>
<keyword evidence="4" id="KW-1185">Reference proteome</keyword>
<protein>
    <recommendedName>
        <fullName evidence="2">D-alanyl-D-alanine carboxypeptidase-like core domain-containing protein</fullName>
    </recommendedName>
</protein>
<evidence type="ECO:0000313" key="4">
    <source>
        <dbReference type="Proteomes" id="UP000677082"/>
    </source>
</evidence>
<dbReference type="Gene3D" id="3.30.1380.10">
    <property type="match status" value="1"/>
</dbReference>
<feature type="region of interest" description="Disordered" evidence="1">
    <location>
        <begin position="1"/>
        <end position="26"/>
    </location>
</feature>
<sequence length="377" mass="39153">MAQPARSPAGPGLHPAETTLFEVTTRPEHPYRARARRLTAAAVLATAGLTLPFAHPAEAAVPVVANSWSTLMYRSLTVDAQIAQLRTTLAAQQTTFNTRVGEVAEAKIANGGAQARLTAATGADTTARAQLTTAVEAATAAKQNLTKATKVKPRNAAAVTKATGAVTAAVKTVNLRKAAVERASGVLKQARTGAQSATTALTSALAAWKTASGAITVTQQRITAVPKAADLAGQGAKLSKDVVNQVRPAFTTADTAQVYGVTVHKNVAYAFKRMVDDAKADGIAISGGGFRTKQRQIELRTINGCPDVWTAPASSCRVPTAIPGRSLHEIGMAVDITSGGKTLTSKSTAFAWLKVHAAQYGFVNLPAEAWHWSITGG</sequence>
<reference evidence="3 4" key="1">
    <citation type="submission" date="2021-03" db="EMBL/GenBank/DDBJ databases">
        <title>Whole genome shotgun sequence of Actinoplanes toevensis NBRC 105298.</title>
        <authorList>
            <person name="Komaki H."/>
            <person name="Tamura T."/>
        </authorList>
    </citation>
    <scope>NUCLEOTIDE SEQUENCE [LARGE SCALE GENOMIC DNA]</scope>
    <source>
        <strain evidence="3 4">NBRC 105298</strain>
    </source>
</reference>
<dbReference type="Proteomes" id="UP000677082">
    <property type="component" value="Unassembled WGS sequence"/>
</dbReference>
<proteinExistence type="predicted"/>
<dbReference type="AlphaFoldDB" id="A0A919T927"/>
<evidence type="ECO:0000313" key="3">
    <source>
        <dbReference type="EMBL" id="GIM90952.1"/>
    </source>
</evidence>
<dbReference type="InterPro" id="IPR052179">
    <property type="entry name" value="DD-CPase-like"/>
</dbReference>
<name>A0A919T927_9ACTN</name>
<dbReference type="Pfam" id="PF02557">
    <property type="entry name" value="VanY"/>
    <property type="match status" value="1"/>
</dbReference>
<dbReference type="EMBL" id="BOQN01000038">
    <property type="protein sequence ID" value="GIM90952.1"/>
    <property type="molecule type" value="Genomic_DNA"/>
</dbReference>
<dbReference type="GO" id="GO:0006508">
    <property type="term" value="P:proteolysis"/>
    <property type="evidence" value="ECO:0007669"/>
    <property type="project" value="InterPro"/>
</dbReference>
<dbReference type="CDD" id="cd14814">
    <property type="entry name" value="Peptidase_M15"/>
    <property type="match status" value="1"/>
</dbReference>
<dbReference type="InterPro" id="IPR003709">
    <property type="entry name" value="VanY-like_core_dom"/>
</dbReference>
<feature type="domain" description="D-alanyl-D-alanine carboxypeptidase-like core" evidence="2">
    <location>
        <begin position="262"/>
        <end position="363"/>
    </location>
</feature>
<accession>A0A919T927</accession>
<evidence type="ECO:0000256" key="1">
    <source>
        <dbReference type="SAM" id="MobiDB-lite"/>
    </source>
</evidence>
<dbReference type="SUPFAM" id="SSF55166">
    <property type="entry name" value="Hedgehog/DD-peptidase"/>
    <property type="match status" value="1"/>
</dbReference>
<dbReference type="PANTHER" id="PTHR34385">
    <property type="entry name" value="D-ALANYL-D-ALANINE CARBOXYPEPTIDASE"/>
    <property type="match status" value="1"/>
</dbReference>
<gene>
    <name evidence="3" type="ORF">Ato02nite_027450</name>
</gene>
<dbReference type="InterPro" id="IPR009045">
    <property type="entry name" value="Zn_M74/Hedgehog-like"/>
</dbReference>